<evidence type="ECO:0000259" key="8">
    <source>
        <dbReference type="Pfam" id="PF00884"/>
    </source>
</evidence>
<dbReference type="AlphaFoldDB" id="A0A495EEP4"/>
<protein>
    <submittedName>
        <fullName evidence="9">Arylsulfatase A-like enzyme</fullName>
    </submittedName>
</protein>
<evidence type="ECO:0000256" key="7">
    <source>
        <dbReference type="SAM" id="Coils"/>
    </source>
</evidence>
<keyword evidence="4" id="KW-0732">Signal</keyword>
<keyword evidence="10" id="KW-1185">Reference proteome</keyword>
<dbReference type="PANTHER" id="PTHR42693">
    <property type="entry name" value="ARYLSULFATASE FAMILY MEMBER"/>
    <property type="match status" value="1"/>
</dbReference>
<organism evidence="9 10">
    <name type="scientific">Maribacter vaceletii</name>
    <dbReference type="NCBI Taxonomy" id="1206816"/>
    <lineage>
        <taxon>Bacteria</taxon>
        <taxon>Pseudomonadati</taxon>
        <taxon>Bacteroidota</taxon>
        <taxon>Flavobacteriia</taxon>
        <taxon>Flavobacteriales</taxon>
        <taxon>Flavobacteriaceae</taxon>
        <taxon>Maribacter</taxon>
    </lineage>
</organism>
<keyword evidence="6" id="KW-0106">Calcium</keyword>
<keyword evidence="7" id="KW-0175">Coiled coil</keyword>
<keyword evidence="5" id="KW-0378">Hydrolase</keyword>
<evidence type="ECO:0000256" key="2">
    <source>
        <dbReference type="ARBA" id="ARBA00008779"/>
    </source>
</evidence>
<dbReference type="InterPro" id="IPR024607">
    <property type="entry name" value="Sulfatase_CS"/>
</dbReference>
<evidence type="ECO:0000256" key="6">
    <source>
        <dbReference type="ARBA" id="ARBA00022837"/>
    </source>
</evidence>
<evidence type="ECO:0000256" key="5">
    <source>
        <dbReference type="ARBA" id="ARBA00022801"/>
    </source>
</evidence>
<evidence type="ECO:0000313" key="10">
    <source>
        <dbReference type="Proteomes" id="UP000269412"/>
    </source>
</evidence>
<evidence type="ECO:0000256" key="4">
    <source>
        <dbReference type="ARBA" id="ARBA00022729"/>
    </source>
</evidence>
<dbReference type="GO" id="GO:0046872">
    <property type="term" value="F:metal ion binding"/>
    <property type="evidence" value="ECO:0007669"/>
    <property type="project" value="UniProtKB-KW"/>
</dbReference>
<proteinExistence type="inferred from homology"/>
<dbReference type="CDD" id="cd16155">
    <property type="entry name" value="sulfatase_like"/>
    <property type="match status" value="1"/>
</dbReference>
<dbReference type="OrthoDB" id="9762324at2"/>
<sequence length="518" mass="59344">MKQQKLLQTVLFGFALSIVFQFSNTLNAQRKKKPNVLLIYTDDHRYTGVHALGGQDVQTPNIDSLAEQGLIFSNTFLMGSFNGGTCVPSRAQLLSGRKLFDLKGIGRVIPKKHTSIGEAFQEAGYHSFMSGKWHQDNASLARMFNDGATVMSRGIYLTDHYRMPHWDWVADGNYKKEDGYLLVYNKKGDIVRRPVTKEDKKGPFGTEKNGPHTSETYAKNAVDFITNHNYKKPFFMYLAFHAPHDPRQAPKKFKDMYPEENIKLTPSYLAQHPFDNGHMTTRDESLDIWPRTPKIARKHLSDYYATITHLDHQIGKVITSLKEKGQYENTIIVLSGDSGLGVGNHGLLGKQNIYDEDGVHVPFIISGKIKGDGRRIDAFSYIHDIFPTICDLANIPIPTSVSGKSLAPVIDNKKKQIRDYTYHAYRQHQRAYRKGEYKLIEFVQAPDISKSKEKIVSGSKTTLLFHIKKDPWEVTNLAFLKEYKTILKNMRKEMKAKALELNDYKERLDYPVDFWDYY</sequence>
<evidence type="ECO:0000256" key="1">
    <source>
        <dbReference type="ARBA" id="ARBA00001913"/>
    </source>
</evidence>
<comment type="cofactor">
    <cofactor evidence="1">
        <name>Ca(2+)</name>
        <dbReference type="ChEBI" id="CHEBI:29108"/>
    </cofactor>
</comment>
<dbReference type="InterPro" id="IPR017850">
    <property type="entry name" value="Alkaline_phosphatase_core_sf"/>
</dbReference>
<accession>A0A495EEP4</accession>
<dbReference type="EMBL" id="RBIQ01000007">
    <property type="protein sequence ID" value="RKR14357.1"/>
    <property type="molecule type" value="Genomic_DNA"/>
</dbReference>
<feature type="coiled-coil region" evidence="7">
    <location>
        <begin position="480"/>
        <end position="507"/>
    </location>
</feature>
<name>A0A495EEP4_9FLAO</name>
<gene>
    <name evidence="9" type="ORF">CLV91_0432</name>
</gene>
<dbReference type="Gene3D" id="3.40.720.10">
    <property type="entry name" value="Alkaline Phosphatase, subunit A"/>
    <property type="match status" value="1"/>
</dbReference>
<dbReference type="GO" id="GO:0004065">
    <property type="term" value="F:arylsulfatase activity"/>
    <property type="evidence" value="ECO:0007669"/>
    <property type="project" value="TreeGrafter"/>
</dbReference>
<dbReference type="Proteomes" id="UP000269412">
    <property type="component" value="Unassembled WGS sequence"/>
</dbReference>
<dbReference type="Pfam" id="PF00884">
    <property type="entry name" value="Sulfatase"/>
    <property type="match status" value="1"/>
</dbReference>
<dbReference type="InterPro" id="IPR050738">
    <property type="entry name" value="Sulfatase"/>
</dbReference>
<dbReference type="SUPFAM" id="SSF53649">
    <property type="entry name" value="Alkaline phosphatase-like"/>
    <property type="match status" value="1"/>
</dbReference>
<comment type="caution">
    <text evidence="9">The sequence shown here is derived from an EMBL/GenBank/DDBJ whole genome shotgun (WGS) entry which is preliminary data.</text>
</comment>
<dbReference type="RefSeq" id="WP_121063498.1">
    <property type="nucleotide sequence ID" value="NZ_RBIQ01000007.1"/>
</dbReference>
<dbReference type="InterPro" id="IPR000917">
    <property type="entry name" value="Sulfatase_N"/>
</dbReference>
<evidence type="ECO:0000256" key="3">
    <source>
        <dbReference type="ARBA" id="ARBA00022723"/>
    </source>
</evidence>
<keyword evidence="3" id="KW-0479">Metal-binding</keyword>
<comment type="similarity">
    <text evidence="2">Belongs to the sulfatase family.</text>
</comment>
<reference evidence="9 10" key="1">
    <citation type="submission" date="2018-10" db="EMBL/GenBank/DDBJ databases">
        <title>Genomic Encyclopedia of Archaeal and Bacterial Type Strains, Phase II (KMG-II): from individual species to whole genera.</title>
        <authorList>
            <person name="Goeker M."/>
        </authorList>
    </citation>
    <scope>NUCLEOTIDE SEQUENCE [LARGE SCALE GENOMIC DNA]</scope>
    <source>
        <strain evidence="9 10">DSM 25230</strain>
    </source>
</reference>
<dbReference type="PROSITE" id="PS00149">
    <property type="entry name" value="SULFATASE_2"/>
    <property type="match status" value="1"/>
</dbReference>
<feature type="domain" description="Sulfatase N-terminal" evidence="8">
    <location>
        <begin position="34"/>
        <end position="395"/>
    </location>
</feature>
<dbReference type="PANTHER" id="PTHR42693:SF42">
    <property type="entry name" value="ARYLSULFATASE G"/>
    <property type="match status" value="1"/>
</dbReference>
<evidence type="ECO:0000313" key="9">
    <source>
        <dbReference type="EMBL" id="RKR14357.1"/>
    </source>
</evidence>